<dbReference type="NCBIfam" id="TIGR03356">
    <property type="entry name" value="BGL"/>
    <property type="match status" value="1"/>
</dbReference>
<dbReference type="Gene3D" id="3.20.20.80">
    <property type="entry name" value="Glycosidases"/>
    <property type="match status" value="1"/>
</dbReference>
<comment type="catalytic activity">
    <reaction evidence="7">
        <text>Hydrolysis of terminal, non-reducing beta-D-glucosyl residues with release of beta-D-glucose.</text>
        <dbReference type="EC" id="3.2.1.21"/>
    </reaction>
</comment>
<evidence type="ECO:0000313" key="8">
    <source>
        <dbReference type="EMBL" id="MFC7278290.1"/>
    </source>
</evidence>
<keyword evidence="5 7" id="KW-0326">Glycosidase</keyword>
<evidence type="ECO:0000256" key="1">
    <source>
        <dbReference type="ARBA" id="ARBA00010838"/>
    </source>
</evidence>
<dbReference type="GO" id="GO:0008422">
    <property type="term" value="F:beta-glucosidase activity"/>
    <property type="evidence" value="ECO:0007669"/>
    <property type="project" value="UniProtKB-EC"/>
</dbReference>
<keyword evidence="9" id="KW-1185">Reference proteome</keyword>
<dbReference type="InterPro" id="IPR017853">
    <property type="entry name" value="GH"/>
</dbReference>
<accession>A0ABW2HZ09</accession>
<dbReference type="EC" id="3.2.1.21" evidence="7"/>
<dbReference type="Pfam" id="PF00232">
    <property type="entry name" value="Glyco_hydro_1"/>
    <property type="match status" value="1"/>
</dbReference>
<dbReference type="InterPro" id="IPR017736">
    <property type="entry name" value="Glyco_hydro_1_beta-glucosidase"/>
</dbReference>
<comment type="similarity">
    <text evidence="1 7">Belongs to the glycosyl hydrolase 1 family.</text>
</comment>
<evidence type="ECO:0000256" key="2">
    <source>
        <dbReference type="ARBA" id="ARBA00022801"/>
    </source>
</evidence>
<comment type="caution">
    <text evidence="8">The sequence shown here is derived from an EMBL/GenBank/DDBJ whole genome shotgun (WGS) entry which is preliminary data.</text>
</comment>
<evidence type="ECO:0000256" key="5">
    <source>
        <dbReference type="ARBA" id="ARBA00023295"/>
    </source>
</evidence>
<dbReference type="Proteomes" id="UP001596548">
    <property type="component" value="Unassembled WGS sequence"/>
</dbReference>
<keyword evidence="6" id="KW-0624">Polysaccharide degradation</keyword>
<dbReference type="PRINTS" id="PR00131">
    <property type="entry name" value="GLHYDRLASE1"/>
</dbReference>
<evidence type="ECO:0000313" key="9">
    <source>
        <dbReference type="Proteomes" id="UP001596548"/>
    </source>
</evidence>
<evidence type="ECO:0000256" key="4">
    <source>
        <dbReference type="ARBA" id="ARBA00023277"/>
    </source>
</evidence>
<dbReference type="EMBL" id="JBHTBJ010000031">
    <property type="protein sequence ID" value="MFC7278290.1"/>
    <property type="molecule type" value="Genomic_DNA"/>
</dbReference>
<name>A0ABW2HZ09_9ACTN</name>
<dbReference type="InterPro" id="IPR001360">
    <property type="entry name" value="Glyco_hydro_1"/>
</dbReference>
<dbReference type="PANTHER" id="PTHR10353:SF36">
    <property type="entry name" value="LP05116P"/>
    <property type="match status" value="1"/>
</dbReference>
<keyword evidence="2 7" id="KW-0378">Hydrolase</keyword>
<organism evidence="8 9">
    <name type="scientific">Paractinoplanes rhizophilus</name>
    <dbReference type="NCBI Taxonomy" id="1416877"/>
    <lineage>
        <taxon>Bacteria</taxon>
        <taxon>Bacillati</taxon>
        <taxon>Actinomycetota</taxon>
        <taxon>Actinomycetes</taxon>
        <taxon>Micromonosporales</taxon>
        <taxon>Micromonosporaceae</taxon>
        <taxon>Paractinoplanes</taxon>
    </lineage>
</organism>
<dbReference type="SUPFAM" id="SSF51445">
    <property type="entry name" value="(Trans)glycosidases"/>
    <property type="match status" value="1"/>
</dbReference>
<keyword evidence="4" id="KW-0119">Carbohydrate metabolism</keyword>
<gene>
    <name evidence="8" type="ORF">ACFQS1_30275</name>
</gene>
<evidence type="ECO:0000256" key="7">
    <source>
        <dbReference type="RuleBase" id="RU361175"/>
    </source>
</evidence>
<protein>
    <recommendedName>
        <fullName evidence="7">Beta-glucosidase</fullName>
        <ecNumber evidence="7">3.2.1.21</ecNumber>
    </recommendedName>
</protein>
<evidence type="ECO:0000256" key="3">
    <source>
        <dbReference type="ARBA" id="ARBA00023001"/>
    </source>
</evidence>
<evidence type="ECO:0000256" key="6">
    <source>
        <dbReference type="ARBA" id="ARBA00023326"/>
    </source>
</evidence>
<reference evidence="9" key="1">
    <citation type="journal article" date="2019" name="Int. J. Syst. Evol. Microbiol.">
        <title>The Global Catalogue of Microorganisms (GCM) 10K type strain sequencing project: providing services to taxonomists for standard genome sequencing and annotation.</title>
        <authorList>
            <consortium name="The Broad Institute Genomics Platform"/>
            <consortium name="The Broad Institute Genome Sequencing Center for Infectious Disease"/>
            <person name="Wu L."/>
            <person name="Ma J."/>
        </authorList>
    </citation>
    <scope>NUCLEOTIDE SEQUENCE [LARGE SCALE GENOMIC DNA]</scope>
    <source>
        <strain evidence="9">XZYJT-10</strain>
    </source>
</reference>
<dbReference type="RefSeq" id="WP_378974985.1">
    <property type="nucleotide sequence ID" value="NZ_JBHTBJ010000031.1"/>
</dbReference>
<sequence length="419" mass="46276">MGVSTASYQIEGAVTEGGRGPSIWDTFSHTPGKTRNGDTGDVACDHYHRWAEDLDLMAELGAGAYRFSIAWPRIQPDGTGRPRPDGLDFYDRLVDGLTARGIAAVPTLFHWDLPQALEDTGGWLSRDTALRFAEYAGHVADRLGDRVTRWITLNEPVVHMAQGYAWGTHAPGRTLNLEALPVAHHQLLGHGLAVRQLRERGATEVMITNNCTPVAPASDGEADRAAAMLYDGFHNRLFNEPVLIGEYPQFLAEGLAPVVRDGDLRIIATPLDALGINYYNPTLVAAPADPGEMFELRPIEGVPTTAFGWPVVPDGLHELLTGLNGAYRLPPVYITENGCSTEDVLDDRFRIDYLDGHLGAVRRAIADGVDVRGYFVWSLLDNFEWAEGYSQRFGLVRVDFKTLTRTPRASFRWLRDALR</sequence>
<proteinExistence type="inferred from homology"/>
<keyword evidence="3" id="KW-0136">Cellulose degradation</keyword>
<dbReference type="PANTHER" id="PTHR10353">
    <property type="entry name" value="GLYCOSYL HYDROLASE"/>
    <property type="match status" value="1"/>
</dbReference>